<evidence type="ECO:0000256" key="2">
    <source>
        <dbReference type="ARBA" id="ARBA00005984"/>
    </source>
</evidence>
<evidence type="ECO:0000256" key="8">
    <source>
        <dbReference type="ARBA" id="ARBA00022801"/>
    </source>
</evidence>
<dbReference type="VEuPathDB" id="VectorBase:ISCW000162"/>
<keyword evidence="11" id="KW-0472">Membrane</keyword>
<dbReference type="SMART" id="SM00098">
    <property type="entry name" value="alkPPc"/>
    <property type="match status" value="1"/>
</dbReference>
<keyword evidence="10 15" id="KW-0460">Magnesium</keyword>
<feature type="binding site" evidence="15">
    <location>
        <position position="84"/>
    </location>
    <ligand>
        <name>Zn(2+)</name>
        <dbReference type="ChEBI" id="CHEBI:29105"/>
        <label>2</label>
    </ligand>
</feature>
<reference evidence="18" key="1">
    <citation type="submission" date="2019-04" db="EMBL/GenBank/DDBJ databases">
        <title>An insight into the mialome of Ixodes scapularis.</title>
        <authorList>
            <person name="Ribeiro J.M."/>
            <person name="Mather T.N."/>
            <person name="Karim S."/>
        </authorList>
    </citation>
    <scope>NUCLEOTIDE SEQUENCE</scope>
</reference>
<dbReference type="EC" id="3.1.3.1" evidence="3"/>
<dbReference type="GO" id="GO:0004035">
    <property type="term" value="F:alkaline phosphatase activity"/>
    <property type="evidence" value="ECO:0007669"/>
    <property type="project" value="UniProtKB-EC"/>
</dbReference>
<dbReference type="InterPro" id="IPR001952">
    <property type="entry name" value="Alkaline_phosphatase"/>
</dbReference>
<protein>
    <recommendedName>
        <fullName evidence="3">alkaline phosphatase</fullName>
        <ecNumber evidence="3">3.1.3.1</ecNumber>
    </recommendedName>
</protein>
<evidence type="ECO:0000313" key="18">
    <source>
        <dbReference type="EMBL" id="MOY39835.1"/>
    </source>
</evidence>
<keyword evidence="8" id="KW-0378">Hydrolase</keyword>
<feature type="binding site" evidence="15">
    <location>
        <position position="351"/>
    </location>
    <ligand>
        <name>Mg(2+)</name>
        <dbReference type="ChEBI" id="CHEBI:18420"/>
    </ligand>
</feature>
<evidence type="ECO:0000256" key="13">
    <source>
        <dbReference type="ARBA" id="ARBA00023288"/>
    </source>
</evidence>
<dbReference type="VEuPathDB" id="VectorBase:ISCP_021939"/>
<proteinExistence type="inferred from homology"/>
<feature type="binding site" evidence="15">
    <location>
        <position position="469"/>
    </location>
    <ligand>
        <name>Zn(2+)</name>
        <dbReference type="ChEBI" id="CHEBI:29105"/>
        <label>2</label>
    </ligand>
</feature>
<evidence type="ECO:0000256" key="11">
    <source>
        <dbReference type="ARBA" id="ARBA00023136"/>
    </source>
</evidence>
<dbReference type="CDD" id="cd16012">
    <property type="entry name" value="ALP"/>
    <property type="match status" value="1"/>
</dbReference>
<comment type="cofactor">
    <cofactor evidence="15">
        <name>Mg(2+)</name>
        <dbReference type="ChEBI" id="CHEBI:18420"/>
    </cofactor>
    <text evidence="15">Binds 1 Mg(2+) ion.</text>
</comment>
<dbReference type="Pfam" id="PF00245">
    <property type="entry name" value="Alk_phosphatase"/>
    <property type="match status" value="1"/>
</dbReference>
<dbReference type="GO" id="GO:0046872">
    <property type="term" value="F:metal ion binding"/>
    <property type="evidence" value="ECO:0007669"/>
    <property type="project" value="UniProtKB-KW"/>
</dbReference>
<dbReference type="VEuPathDB" id="VectorBase:ISCW003801"/>
<keyword evidence="5" id="KW-0597">Phosphoprotein</keyword>
<dbReference type="EMBL" id="GHJT01005864">
    <property type="protein sequence ID" value="MOY39835.1"/>
    <property type="molecule type" value="Transcribed_RNA"/>
</dbReference>
<name>A0A4D5RRU4_IXOSC</name>
<keyword evidence="7 15" id="KW-0479">Metal-binding</keyword>
<feature type="chain" id="PRO_5020030271" description="alkaline phosphatase" evidence="17">
    <location>
        <begin position="37"/>
        <end position="521"/>
    </location>
</feature>
<keyword evidence="4" id="KW-1003">Cell membrane</keyword>
<feature type="active site" description="Phosphoserine intermediate" evidence="14">
    <location>
        <position position="135"/>
    </location>
</feature>
<dbReference type="PANTHER" id="PTHR11596">
    <property type="entry name" value="ALKALINE PHOSPHATASE"/>
    <property type="match status" value="1"/>
</dbReference>
<dbReference type="PANTHER" id="PTHR11596:SF5">
    <property type="entry name" value="ALKALINE PHOSPHATASE"/>
    <property type="match status" value="1"/>
</dbReference>
<evidence type="ECO:0000256" key="7">
    <source>
        <dbReference type="ARBA" id="ARBA00022723"/>
    </source>
</evidence>
<dbReference type="Gene3D" id="3.40.720.10">
    <property type="entry name" value="Alkaline Phosphatase, subunit A"/>
    <property type="match status" value="1"/>
</dbReference>
<dbReference type="PRINTS" id="PR00113">
    <property type="entry name" value="ALKPHPHTASE"/>
</dbReference>
<dbReference type="InterPro" id="IPR017850">
    <property type="entry name" value="Alkaline_phosphatase_core_sf"/>
</dbReference>
<dbReference type="VEuPathDB" id="VectorBase:ISCI000162"/>
<evidence type="ECO:0000256" key="10">
    <source>
        <dbReference type="ARBA" id="ARBA00022842"/>
    </source>
</evidence>
<feature type="binding site" evidence="15">
    <location>
        <position position="398"/>
    </location>
    <ligand>
        <name>Zn(2+)</name>
        <dbReference type="ChEBI" id="CHEBI:29105"/>
        <label>2</label>
    </ligand>
</feature>
<dbReference type="SUPFAM" id="SSF53649">
    <property type="entry name" value="Alkaline phosphatase-like"/>
    <property type="match status" value="1"/>
</dbReference>
<feature type="binding site" evidence="15">
    <location>
        <position position="84"/>
    </location>
    <ligand>
        <name>Mg(2+)</name>
        <dbReference type="ChEBI" id="CHEBI:18420"/>
    </ligand>
</feature>
<keyword evidence="13" id="KW-0449">Lipoprotein</keyword>
<feature type="binding site" evidence="15">
    <location>
        <position position="356"/>
    </location>
    <ligand>
        <name>Zn(2+)</name>
        <dbReference type="ChEBI" id="CHEBI:29105"/>
        <label>2</label>
    </ligand>
</feature>
<evidence type="ECO:0000256" key="9">
    <source>
        <dbReference type="ARBA" id="ARBA00022833"/>
    </source>
</evidence>
<evidence type="ECO:0000256" key="4">
    <source>
        <dbReference type="ARBA" id="ARBA00022475"/>
    </source>
</evidence>
<evidence type="ECO:0000256" key="16">
    <source>
        <dbReference type="RuleBase" id="RU003946"/>
    </source>
</evidence>
<feature type="binding site" evidence="15">
    <location>
        <position position="397"/>
    </location>
    <ligand>
        <name>Zn(2+)</name>
        <dbReference type="ChEBI" id="CHEBI:29105"/>
        <label>2</label>
    </ligand>
</feature>
<evidence type="ECO:0000256" key="6">
    <source>
        <dbReference type="ARBA" id="ARBA00022622"/>
    </source>
</evidence>
<comment type="similarity">
    <text evidence="2 16">Belongs to the alkaline phosphatase family.</text>
</comment>
<dbReference type="AlphaFoldDB" id="A0A4D5RRU4"/>
<evidence type="ECO:0000256" key="1">
    <source>
        <dbReference type="ARBA" id="ARBA00004609"/>
    </source>
</evidence>
<evidence type="ECO:0000256" key="14">
    <source>
        <dbReference type="PIRSR" id="PIRSR601952-1"/>
    </source>
</evidence>
<accession>A0A4D5RRU4</accession>
<evidence type="ECO:0000256" key="15">
    <source>
        <dbReference type="PIRSR" id="PIRSR601952-2"/>
    </source>
</evidence>
<keyword evidence="9 15" id="KW-0862">Zinc</keyword>
<organism evidence="18">
    <name type="scientific">Ixodes scapularis</name>
    <name type="common">Black-legged tick</name>
    <name type="synonym">Deer tick</name>
    <dbReference type="NCBI Taxonomy" id="6945"/>
    <lineage>
        <taxon>Eukaryota</taxon>
        <taxon>Metazoa</taxon>
        <taxon>Ecdysozoa</taxon>
        <taxon>Arthropoda</taxon>
        <taxon>Chelicerata</taxon>
        <taxon>Arachnida</taxon>
        <taxon>Acari</taxon>
        <taxon>Parasitiformes</taxon>
        <taxon>Ixodida</taxon>
        <taxon>Ixodoidea</taxon>
        <taxon>Ixodidae</taxon>
        <taxon>Ixodinae</taxon>
        <taxon>Ixodes</taxon>
    </lineage>
</organism>
<sequence>MSRTWTGTAAPSPMAPVHVLLLLVTLASTLLGTVFGEGEFKIPDAAVEADKNHWYKLGASGIDGRLRHQVKVGRAKNVVLFLGDGMGIPTVTAARIYKGQRLSNRSGEESVLSWDIFPHLSLARTYGLDVQTSDSANTATAYLCGVKANYETLGVDSRIKSGQCHSDTSTHLPSIMQWAQDAGLWTGIVTTTRITHATPAASYAHAGYRKWQSSVPDGCAAKDIAYQLVHNTPGSQFKVILGGGRGMFLDKSMKDEEGQPGDRADGLNLIQSWKDSKKDSANASFVWTRQQLLAVKPERTGYLLGLFDKDHLPYVPERSDPDTTKPTLPEMTKVALDMLLRSPTGFVLLVEGGRIDHGHHVTRAGLAMEEALEFDRAVEDTVRRLGSEDSLIVVTADHSHTFTMGGYPKRGNNILGIAGYSDVDQLPFTSLAYGNGPNSRKERTNFTEDETTSMSYVQHAAFPAWLETHAGEDVAVYATGPWAHLFSGVHDQTYIPHVLAYAACIGQFAGDGCHARRAPTR</sequence>
<feature type="binding site" evidence="15">
    <location>
        <position position="360"/>
    </location>
    <ligand>
        <name>Zn(2+)</name>
        <dbReference type="ChEBI" id="CHEBI:29105"/>
        <label>2</label>
    </ligand>
</feature>
<keyword evidence="6" id="KW-0336">GPI-anchor</keyword>
<dbReference type="VEuPathDB" id="VectorBase:ISCI003801"/>
<comment type="cofactor">
    <cofactor evidence="15">
        <name>Zn(2+)</name>
        <dbReference type="ChEBI" id="CHEBI:29105"/>
    </cofactor>
    <text evidence="15">Binds 2 Zn(2+) ions.</text>
</comment>
<dbReference type="OrthoDB" id="5818554at2759"/>
<keyword evidence="12" id="KW-0325">Glycoprotein</keyword>
<feature type="binding site" evidence="15">
    <location>
        <position position="196"/>
    </location>
    <ligand>
        <name>Mg(2+)</name>
        <dbReference type="ChEBI" id="CHEBI:18420"/>
    </ligand>
</feature>
<dbReference type="GO" id="GO:0098552">
    <property type="term" value="C:side of membrane"/>
    <property type="evidence" value="ECO:0007669"/>
    <property type="project" value="UniProtKB-KW"/>
</dbReference>
<evidence type="ECO:0000256" key="12">
    <source>
        <dbReference type="ARBA" id="ARBA00023180"/>
    </source>
</evidence>
<evidence type="ECO:0000256" key="17">
    <source>
        <dbReference type="SAM" id="SignalP"/>
    </source>
</evidence>
<evidence type="ECO:0000256" key="5">
    <source>
        <dbReference type="ARBA" id="ARBA00022553"/>
    </source>
</evidence>
<feature type="binding site" evidence="15">
    <location>
        <position position="198"/>
    </location>
    <ligand>
        <name>Mg(2+)</name>
        <dbReference type="ChEBI" id="CHEBI:18420"/>
    </ligand>
</feature>
<dbReference type="GO" id="GO:0005886">
    <property type="term" value="C:plasma membrane"/>
    <property type="evidence" value="ECO:0007669"/>
    <property type="project" value="UniProtKB-SubCell"/>
</dbReference>
<dbReference type="FunFam" id="3.40.720.10:FF:000008">
    <property type="entry name" value="Alkaline phosphatase"/>
    <property type="match status" value="1"/>
</dbReference>
<keyword evidence="17" id="KW-0732">Signal</keyword>
<feature type="signal peptide" evidence="17">
    <location>
        <begin position="1"/>
        <end position="36"/>
    </location>
</feature>
<comment type="subcellular location">
    <subcellularLocation>
        <location evidence="1">Cell membrane</location>
        <topology evidence="1">Lipid-anchor</topology>
        <topology evidence="1">GPI-anchor</topology>
    </subcellularLocation>
</comment>
<evidence type="ECO:0000256" key="3">
    <source>
        <dbReference type="ARBA" id="ARBA00012647"/>
    </source>
</evidence>